<protein>
    <submittedName>
        <fullName evidence="2">Protein FAM53B-like protein</fullName>
    </submittedName>
</protein>
<reference evidence="2" key="1">
    <citation type="submission" date="2022-08" db="EMBL/GenBank/DDBJ databases">
        <title>Genome sequencing of akame (Lates japonicus).</title>
        <authorList>
            <person name="Hashiguchi Y."/>
            <person name="Takahashi H."/>
        </authorList>
    </citation>
    <scope>NUCLEOTIDE SEQUENCE</scope>
    <source>
        <strain evidence="2">Kochi</strain>
    </source>
</reference>
<evidence type="ECO:0000256" key="1">
    <source>
        <dbReference type="SAM" id="MobiDB-lite"/>
    </source>
</evidence>
<evidence type="ECO:0000313" key="2">
    <source>
        <dbReference type="EMBL" id="GLD64018.1"/>
    </source>
</evidence>
<evidence type="ECO:0000313" key="3">
    <source>
        <dbReference type="Proteomes" id="UP001279410"/>
    </source>
</evidence>
<gene>
    <name evidence="2" type="ORF">AKAME5_001558300</name>
</gene>
<comment type="caution">
    <text evidence="2">The sequence shown here is derived from an EMBL/GenBank/DDBJ whole genome shotgun (WGS) entry which is preliminary data.</text>
</comment>
<dbReference type="AlphaFoldDB" id="A0AAD3MZF9"/>
<proteinExistence type="predicted"/>
<accession>A0AAD3MZF9</accession>
<sequence>MTITSLIKDLSLGSGSMTAPLPWHATTAHYTTTATMAPSTPKQASVLAPCFSMNSARVPLILEAPRLQCGDGGEAENCHSGGVRVGGFRWSFAMQRSSATRFALGAQCPLRWSPGLAVLQPGDCLSTSVHCLSNLPYLSFFLASSPLTSSPLYNFLSHRQISLPNPRGGRGRASSQTPPRLGGEPERQRHRVSFGAGPSPAC</sequence>
<name>A0AAD3MZF9_LATJO</name>
<dbReference type="EMBL" id="BRZM01000065">
    <property type="protein sequence ID" value="GLD64018.1"/>
    <property type="molecule type" value="Genomic_DNA"/>
</dbReference>
<feature type="region of interest" description="Disordered" evidence="1">
    <location>
        <begin position="163"/>
        <end position="202"/>
    </location>
</feature>
<keyword evidence="3" id="KW-1185">Reference proteome</keyword>
<organism evidence="2 3">
    <name type="scientific">Lates japonicus</name>
    <name type="common">Japanese lates</name>
    <dbReference type="NCBI Taxonomy" id="270547"/>
    <lineage>
        <taxon>Eukaryota</taxon>
        <taxon>Metazoa</taxon>
        <taxon>Chordata</taxon>
        <taxon>Craniata</taxon>
        <taxon>Vertebrata</taxon>
        <taxon>Euteleostomi</taxon>
        <taxon>Actinopterygii</taxon>
        <taxon>Neopterygii</taxon>
        <taxon>Teleostei</taxon>
        <taxon>Neoteleostei</taxon>
        <taxon>Acanthomorphata</taxon>
        <taxon>Carangaria</taxon>
        <taxon>Carangaria incertae sedis</taxon>
        <taxon>Centropomidae</taxon>
        <taxon>Lates</taxon>
    </lineage>
</organism>
<dbReference type="Proteomes" id="UP001279410">
    <property type="component" value="Unassembled WGS sequence"/>
</dbReference>